<evidence type="ECO:0000313" key="3">
    <source>
        <dbReference type="EMBL" id="GBO02446.1"/>
    </source>
</evidence>
<dbReference type="CDD" id="cd09276">
    <property type="entry name" value="Rnase_HI_RT_non_LTR"/>
    <property type="match status" value="1"/>
</dbReference>
<protein>
    <submittedName>
        <fullName evidence="3">Retrovirus-related Pol polyprotein from type-1 retrotransposable element R1</fullName>
    </submittedName>
</protein>
<accession>A0A4Y2TTF8</accession>
<dbReference type="InterPro" id="IPR036397">
    <property type="entry name" value="RNaseH_sf"/>
</dbReference>
<reference evidence="3 5" key="1">
    <citation type="journal article" date="2019" name="Sci. Rep.">
        <title>Orb-weaving spider Araneus ventricosus genome elucidates the spidroin gene catalogue.</title>
        <authorList>
            <person name="Kono N."/>
            <person name="Nakamura H."/>
            <person name="Ohtoshi R."/>
            <person name="Moran D.A.P."/>
            <person name="Shinohara A."/>
            <person name="Yoshida Y."/>
            <person name="Fujiwara M."/>
            <person name="Mori M."/>
            <person name="Tomita M."/>
            <person name="Arakawa K."/>
        </authorList>
    </citation>
    <scope>NUCLEOTIDE SEQUENCE [LARGE SCALE GENOMIC DNA]</scope>
</reference>
<name>A0A4Y2TTF8_ARAVE</name>
<dbReference type="PANTHER" id="PTHR19446">
    <property type="entry name" value="REVERSE TRANSCRIPTASES"/>
    <property type="match status" value="1"/>
</dbReference>
<dbReference type="Pfam" id="PF00078">
    <property type="entry name" value="RVT_1"/>
    <property type="match status" value="1"/>
</dbReference>
<dbReference type="PROSITE" id="PS50879">
    <property type="entry name" value="RNASE_H_1"/>
    <property type="match status" value="1"/>
</dbReference>
<feature type="domain" description="RNase H type-1" evidence="2">
    <location>
        <begin position="360"/>
        <end position="488"/>
    </location>
</feature>
<comment type="caution">
    <text evidence="3">The sequence shown here is derived from an EMBL/GenBank/DDBJ whole genome shotgun (WGS) entry which is preliminary data.</text>
</comment>
<proteinExistence type="predicted"/>
<sequence length="500" mass="57442">MVTSYRPICLLSTWGKILNKVITKRLQFELEVNGKLDDCQHGFRRGKSTLSALQVFTDFIKSAKDEKLITLAITFDISNAFNSIRWKDIMICLREDNISEYLFKIIASFVSDRKIVDHDFDISFFYDRGVPQGSSLGPVLWLLIAERLIRTLAPVQEVKLIMFDDDILLLSRGSASYLFTEKLRHSLSIIEKWAQRYALSINMDKTNFIMFPFGKTPTHIPRLKIFGKTIRYSRTIKYLGLYFDEKLTWQHHLSLIKDKTQNLQVKLNLKLNQIQRIPLSTIVKNYRTVSTEALNILSGCPPLDILAKAKKEKFGLIFRNEALMVQDLTLYREDFDLGNSDLAPPWEACVIPWTMDMDPGIEEYKIFTDGSKWNEQVGSGAICYDSNGQEEWSFSLRLSNNASVFIAEAIAILESIKRILHINRICYIFTDSRSVLMALASYCDQTSIIEEIKLILKDKRNIVLCWVKAHVGISGNEIADSLAKEATRRETIDINIKFKG</sequence>
<evidence type="ECO:0000313" key="5">
    <source>
        <dbReference type="Proteomes" id="UP000499080"/>
    </source>
</evidence>
<dbReference type="InterPro" id="IPR002156">
    <property type="entry name" value="RNaseH_domain"/>
</dbReference>
<dbReference type="GO" id="GO:0004523">
    <property type="term" value="F:RNA-DNA hybrid ribonuclease activity"/>
    <property type="evidence" value="ECO:0007669"/>
    <property type="project" value="InterPro"/>
</dbReference>
<feature type="domain" description="Reverse transcriptase" evidence="1">
    <location>
        <begin position="1"/>
        <end position="243"/>
    </location>
</feature>
<dbReference type="InterPro" id="IPR000477">
    <property type="entry name" value="RT_dom"/>
</dbReference>
<dbReference type="GO" id="GO:0003676">
    <property type="term" value="F:nucleic acid binding"/>
    <property type="evidence" value="ECO:0007669"/>
    <property type="project" value="InterPro"/>
</dbReference>
<dbReference type="SUPFAM" id="SSF53098">
    <property type="entry name" value="Ribonuclease H-like"/>
    <property type="match status" value="1"/>
</dbReference>
<keyword evidence="5" id="KW-1185">Reference proteome</keyword>
<evidence type="ECO:0000313" key="4">
    <source>
        <dbReference type="EMBL" id="GBO02455.1"/>
    </source>
</evidence>
<dbReference type="EMBL" id="BGPR01030137">
    <property type="protein sequence ID" value="GBO02455.1"/>
    <property type="molecule type" value="Genomic_DNA"/>
</dbReference>
<gene>
    <name evidence="3" type="primary">PO11_218</name>
    <name evidence="4" type="synonym">PO11_264</name>
    <name evidence="4" type="ORF">AVEN_174880_1</name>
    <name evidence="3" type="ORF">AVEN_76794_1</name>
</gene>
<dbReference type="OrthoDB" id="6515318at2759"/>
<dbReference type="AlphaFoldDB" id="A0A4Y2TTF8"/>
<dbReference type="Pfam" id="PF00075">
    <property type="entry name" value="RNase_H"/>
    <property type="match status" value="1"/>
</dbReference>
<evidence type="ECO:0000259" key="2">
    <source>
        <dbReference type="PROSITE" id="PS50879"/>
    </source>
</evidence>
<dbReference type="PROSITE" id="PS50878">
    <property type="entry name" value="RT_POL"/>
    <property type="match status" value="1"/>
</dbReference>
<organism evidence="3 5">
    <name type="scientific">Araneus ventricosus</name>
    <name type="common">Orbweaver spider</name>
    <name type="synonym">Epeira ventricosa</name>
    <dbReference type="NCBI Taxonomy" id="182803"/>
    <lineage>
        <taxon>Eukaryota</taxon>
        <taxon>Metazoa</taxon>
        <taxon>Ecdysozoa</taxon>
        <taxon>Arthropoda</taxon>
        <taxon>Chelicerata</taxon>
        <taxon>Arachnida</taxon>
        <taxon>Araneae</taxon>
        <taxon>Araneomorphae</taxon>
        <taxon>Entelegynae</taxon>
        <taxon>Araneoidea</taxon>
        <taxon>Araneidae</taxon>
        <taxon>Araneus</taxon>
    </lineage>
</organism>
<dbReference type="InterPro" id="IPR012337">
    <property type="entry name" value="RNaseH-like_sf"/>
</dbReference>
<dbReference type="CDD" id="cd01650">
    <property type="entry name" value="RT_nLTR_like"/>
    <property type="match status" value="1"/>
</dbReference>
<dbReference type="Proteomes" id="UP000499080">
    <property type="component" value="Unassembled WGS sequence"/>
</dbReference>
<dbReference type="Gene3D" id="3.30.420.10">
    <property type="entry name" value="Ribonuclease H-like superfamily/Ribonuclease H"/>
    <property type="match status" value="1"/>
</dbReference>
<dbReference type="EMBL" id="BGPR01030136">
    <property type="protein sequence ID" value="GBO02446.1"/>
    <property type="molecule type" value="Genomic_DNA"/>
</dbReference>
<evidence type="ECO:0000259" key="1">
    <source>
        <dbReference type="PROSITE" id="PS50878"/>
    </source>
</evidence>